<accession>A0ABQ8JRS2</accession>
<reference evidence="2 3" key="1">
    <citation type="journal article" date="2018" name="J. Allergy Clin. Immunol.">
        <title>High-quality assembly of Dermatophagoides pteronyssinus genome and transcriptome reveals a wide range of novel allergens.</title>
        <authorList>
            <person name="Liu X.Y."/>
            <person name="Yang K.Y."/>
            <person name="Wang M.Q."/>
            <person name="Kwok J.S."/>
            <person name="Zeng X."/>
            <person name="Yang Z."/>
            <person name="Xiao X.J."/>
            <person name="Lau C.P."/>
            <person name="Li Y."/>
            <person name="Huang Z.M."/>
            <person name="Ba J.G."/>
            <person name="Yim A.K."/>
            <person name="Ouyang C.Y."/>
            <person name="Ngai S.M."/>
            <person name="Chan T.F."/>
            <person name="Leung E.L."/>
            <person name="Liu L."/>
            <person name="Liu Z.G."/>
            <person name="Tsui S.K."/>
        </authorList>
    </citation>
    <scope>NUCLEOTIDE SEQUENCE [LARGE SCALE GENOMIC DNA]</scope>
    <source>
        <strain evidence="2">Derp</strain>
    </source>
</reference>
<proteinExistence type="predicted"/>
<protein>
    <submittedName>
        <fullName evidence="2">Uncharacterized protein</fullName>
    </submittedName>
</protein>
<evidence type="ECO:0000313" key="2">
    <source>
        <dbReference type="EMBL" id="KAH9425130.1"/>
    </source>
</evidence>
<reference evidence="2 3" key="2">
    <citation type="journal article" date="2022" name="Mol. Biol. Evol.">
        <title>Comparative Genomics Reveals Insights into the Divergent Evolution of Astigmatic Mites and Household Pest Adaptations.</title>
        <authorList>
            <person name="Xiong Q."/>
            <person name="Wan A.T."/>
            <person name="Liu X."/>
            <person name="Fung C.S."/>
            <person name="Xiao X."/>
            <person name="Malainual N."/>
            <person name="Hou J."/>
            <person name="Wang L."/>
            <person name="Wang M."/>
            <person name="Yang K.Y."/>
            <person name="Cui Y."/>
            <person name="Leung E.L."/>
            <person name="Nong W."/>
            <person name="Shin S.K."/>
            <person name="Au S.W."/>
            <person name="Jeong K.Y."/>
            <person name="Chew F.T."/>
            <person name="Hui J.H."/>
            <person name="Leung T.F."/>
            <person name="Tungtrongchitr A."/>
            <person name="Zhong N."/>
            <person name="Liu Z."/>
            <person name="Tsui S.K."/>
        </authorList>
    </citation>
    <scope>NUCLEOTIDE SEQUENCE [LARGE SCALE GENOMIC DNA]</scope>
    <source>
        <strain evidence="2">Derp</strain>
    </source>
</reference>
<organism evidence="2 3">
    <name type="scientific">Dermatophagoides pteronyssinus</name>
    <name type="common">European house dust mite</name>
    <dbReference type="NCBI Taxonomy" id="6956"/>
    <lineage>
        <taxon>Eukaryota</taxon>
        <taxon>Metazoa</taxon>
        <taxon>Ecdysozoa</taxon>
        <taxon>Arthropoda</taxon>
        <taxon>Chelicerata</taxon>
        <taxon>Arachnida</taxon>
        <taxon>Acari</taxon>
        <taxon>Acariformes</taxon>
        <taxon>Sarcoptiformes</taxon>
        <taxon>Astigmata</taxon>
        <taxon>Psoroptidia</taxon>
        <taxon>Analgoidea</taxon>
        <taxon>Pyroglyphidae</taxon>
        <taxon>Dermatophagoidinae</taxon>
        <taxon>Dermatophagoides</taxon>
    </lineage>
</organism>
<sequence>MLEKVEKQHFFHKTNKTKKYFRIPIRNENKVQVPKFIAGCQASQKKPGLTWLIERDQARQPTNNNNRKKVPELNGDKMYRSSLSLLMEEKQKKTPLSTNLSFI</sequence>
<keyword evidence="3" id="KW-1185">Reference proteome</keyword>
<gene>
    <name evidence="2" type="ORF">DERP_011858</name>
</gene>
<dbReference type="EMBL" id="NJHN03000023">
    <property type="protein sequence ID" value="KAH9425130.1"/>
    <property type="molecule type" value="Genomic_DNA"/>
</dbReference>
<comment type="caution">
    <text evidence="2">The sequence shown here is derived from an EMBL/GenBank/DDBJ whole genome shotgun (WGS) entry which is preliminary data.</text>
</comment>
<dbReference type="Proteomes" id="UP000887458">
    <property type="component" value="Unassembled WGS sequence"/>
</dbReference>
<evidence type="ECO:0000313" key="3">
    <source>
        <dbReference type="Proteomes" id="UP000887458"/>
    </source>
</evidence>
<evidence type="ECO:0000256" key="1">
    <source>
        <dbReference type="SAM" id="MobiDB-lite"/>
    </source>
</evidence>
<feature type="region of interest" description="Disordered" evidence="1">
    <location>
        <begin position="55"/>
        <end position="74"/>
    </location>
</feature>
<name>A0ABQ8JRS2_DERPT</name>